<dbReference type="GO" id="GO:0043565">
    <property type="term" value="F:sequence-specific DNA binding"/>
    <property type="evidence" value="ECO:0007669"/>
    <property type="project" value="InterPro"/>
</dbReference>
<dbReference type="Gene3D" id="6.20.210.20">
    <property type="entry name" value="THAP domain"/>
    <property type="match status" value="1"/>
</dbReference>
<evidence type="ECO:0000313" key="14">
    <source>
        <dbReference type="EMBL" id="CAI6372505.1"/>
    </source>
</evidence>
<evidence type="ECO:0000256" key="6">
    <source>
        <dbReference type="ARBA" id="ARBA00023015"/>
    </source>
</evidence>
<dbReference type="SMART" id="SM00692">
    <property type="entry name" value="DM3"/>
    <property type="match status" value="1"/>
</dbReference>
<dbReference type="PROSITE" id="PS50950">
    <property type="entry name" value="ZF_THAP"/>
    <property type="match status" value="1"/>
</dbReference>
<evidence type="ECO:0000256" key="3">
    <source>
        <dbReference type="ARBA" id="ARBA00022723"/>
    </source>
</evidence>
<keyword evidence="11" id="KW-0131">Cell cycle</keyword>
<dbReference type="GO" id="GO:0008270">
    <property type="term" value="F:zinc ion binding"/>
    <property type="evidence" value="ECO:0007669"/>
    <property type="project" value="UniProtKB-KW"/>
</dbReference>
<keyword evidence="5" id="KW-0862">Zinc</keyword>
<dbReference type="PANTHER" id="PTHR46600">
    <property type="entry name" value="THAP DOMAIN-CONTAINING"/>
    <property type="match status" value="1"/>
</dbReference>
<dbReference type="Pfam" id="PF05485">
    <property type="entry name" value="THAP"/>
    <property type="match status" value="1"/>
</dbReference>
<evidence type="ECO:0000256" key="9">
    <source>
        <dbReference type="ARBA" id="ARBA00023163"/>
    </source>
</evidence>
<evidence type="ECO:0000256" key="12">
    <source>
        <dbReference type="PROSITE-ProRule" id="PRU00309"/>
    </source>
</evidence>
<dbReference type="PANTHER" id="PTHR46600:SF1">
    <property type="entry name" value="THAP DOMAIN-CONTAINING PROTEIN 1"/>
    <property type="match status" value="1"/>
</dbReference>
<keyword evidence="4 12" id="KW-0863">Zinc-finger</keyword>
<dbReference type="InterPro" id="IPR006612">
    <property type="entry name" value="THAP_Znf"/>
</dbReference>
<evidence type="ECO:0000256" key="8">
    <source>
        <dbReference type="ARBA" id="ARBA00023125"/>
    </source>
</evidence>
<sequence length="143" mass="16798">MVVSCSGYGCTNRRQKENGIHFHRFPLKRPDVLKKWLHEMRRKNFTPNQYSYLCSEHFTPSDYLNESRPELDKKLLKDEAVPSVFKFPQHLQKKQKASRPLLQNRQKANDQNNMIHAEIVNEAGEDSSTNTMVLSNCLIYNLF</sequence>
<evidence type="ECO:0000256" key="7">
    <source>
        <dbReference type="ARBA" id="ARBA00023054"/>
    </source>
</evidence>
<evidence type="ECO:0000256" key="5">
    <source>
        <dbReference type="ARBA" id="ARBA00022833"/>
    </source>
</evidence>
<evidence type="ECO:0000256" key="2">
    <source>
        <dbReference type="ARBA" id="ARBA00006177"/>
    </source>
</evidence>
<accession>A0AAV0XVC2</accession>
<evidence type="ECO:0000259" key="13">
    <source>
        <dbReference type="PROSITE" id="PS50950"/>
    </source>
</evidence>
<dbReference type="InterPro" id="IPR026516">
    <property type="entry name" value="THAP1/10"/>
</dbReference>
<name>A0AAV0XVC2_9HEMI</name>
<keyword evidence="10" id="KW-0539">Nucleus</keyword>
<evidence type="ECO:0000256" key="11">
    <source>
        <dbReference type="ARBA" id="ARBA00023306"/>
    </source>
</evidence>
<dbReference type="Proteomes" id="UP001160148">
    <property type="component" value="Unassembled WGS sequence"/>
</dbReference>
<reference evidence="14 15" key="1">
    <citation type="submission" date="2023-01" db="EMBL/GenBank/DDBJ databases">
        <authorList>
            <person name="Whitehead M."/>
        </authorList>
    </citation>
    <scope>NUCLEOTIDE SEQUENCE [LARGE SCALE GENOMIC DNA]</scope>
</reference>
<evidence type="ECO:0000256" key="10">
    <source>
        <dbReference type="ARBA" id="ARBA00023242"/>
    </source>
</evidence>
<dbReference type="EMBL" id="CARXXK010001037">
    <property type="protein sequence ID" value="CAI6372505.1"/>
    <property type="molecule type" value="Genomic_DNA"/>
</dbReference>
<feature type="domain" description="THAP-type" evidence="13">
    <location>
        <begin position="1"/>
        <end position="85"/>
    </location>
</feature>
<dbReference type="InterPro" id="IPR038441">
    <property type="entry name" value="THAP_Znf_sf"/>
</dbReference>
<evidence type="ECO:0000256" key="1">
    <source>
        <dbReference type="ARBA" id="ARBA00004642"/>
    </source>
</evidence>
<keyword evidence="7" id="KW-0175">Coiled coil</keyword>
<keyword evidence="3" id="KW-0479">Metal-binding</keyword>
<keyword evidence="9" id="KW-0804">Transcription</keyword>
<comment type="similarity">
    <text evidence="2">Belongs to the THAP1 family.</text>
</comment>
<evidence type="ECO:0000256" key="4">
    <source>
        <dbReference type="ARBA" id="ARBA00022771"/>
    </source>
</evidence>
<gene>
    <name evidence="14" type="ORF">MEUPH1_LOCUS26363</name>
</gene>
<keyword evidence="8 12" id="KW-0238">DNA-binding</keyword>
<dbReference type="SUPFAM" id="SSF57716">
    <property type="entry name" value="Glucocorticoid receptor-like (DNA-binding domain)"/>
    <property type="match status" value="1"/>
</dbReference>
<comment type="caution">
    <text evidence="14">The sequence shown here is derived from an EMBL/GenBank/DDBJ whole genome shotgun (WGS) entry which is preliminary data.</text>
</comment>
<dbReference type="SMART" id="SM00980">
    <property type="entry name" value="THAP"/>
    <property type="match status" value="1"/>
</dbReference>
<comment type="subcellular location">
    <subcellularLocation>
        <location evidence="1">Nucleus</location>
        <location evidence="1">Nucleoplasm</location>
    </subcellularLocation>
</comment>
<dbReference type="GO" id="GO:0005654">
    <property type="term" value="C:nucleoplasm"/>
    <property type="evidence" value="ECO:0007669"/>
    <property type="project" value="UniProtKB-SubCell"/>
</dbReference>
<evidence type="ECO:0000313" key="15">
    <source>
        <dbReference type="Proteomes" id="UP001160148"/>
    </source>
</evidence>
<protein>
    <recommendedName>
        <fullName evidence="13">THAP-type domain-containing protein</fullName>
    </recommendedName>
</protein>
<dbReference type="AlphaFoldDB" id="A0AAV0XVC2"/>
<proteinExistence type="inferred from homology"/>
<keyword evidence="15" id="KW-1185">Reference proteome</keyword>
<keyword evidence="6" id="KW-0805">Transcription regulation</keyword>
<organism evidence="14 15">
    <name type="scientific">Macrosiphum euphorbiae</name>
    <name type="common">potato aphid</name>
    <dbReference type="NCBI Taxonomy" id="13131"/>
    <lineage>
        <taxon>Eukaryota</taxon>
        <taxon>Metazoa</taxon>
        <taxon>Ecdysozoa</taxon>
        <taxon>Arthropoda</taxon>
        <taxon>Hexapoda</taxon>
        <taxon>Insecta</taxon>
        <taxon>Pterygota</taxon>
        <taxon>Neoptera</taxon>
        <taxon>Paraneoptera</taxon>
        <taxon>Hemiptera</taxon>
        <taxon>Sternorrhyncha</taxon>
        <taxon>Aphidomorpha</taxon>
        <taxon>Aphidoidea</taxon>
        <taxon>Aphididae</taxon>
        <taxon>Macrosiphini</taxon>
        <taxon>Macrosiphum</taxon>
    </lineage>
</organism>